<keyword evidence="3" id="KW-1185">Reference proteome</keyword>
<feature type="domain" description="DUF659" evidence="1">
    <location>
        <begin position="2"/>
        <end position="65"/>
    </location>
</feature>
<protein>
    <recommendedName>
        <fullName evidence="1">DUF659 domain-containing protein</fullName>
    </recommendedName>
</protein>
<dbReference type="HOGENOM" id="CLU_1529043_0_0_1"/>
<evidence type="ECO:0000259" key="1">
    <source>
        <dbReference type="Pfam" id="PF04937"/>
    </source>
</evidence>
<dbReference type="InterPro" id="IPR012337">
    <property type="entry name" value="RNaseH-like_sf"/>
</dbReference>
<dbReference type="InParanoid" id="A0A061E3B4"/>
<dbReference type="Pfam" id="PF04937">
    <property type="entry name" value="DUF659"/>
    <property type="match status" value="1"/>
</dbReference>
<sequence length="180" mass="21717">MYEFLDSLVEEIREENIVQVVTDSASTYVSFRQLLMEKRKNLFWSPCVAHCIDLILHDVSDLPISRKQYKGQTSSFKDNKIPFRAMFASQEWVKSHFSSRGKLIKFQFRKGFRSKIIVKVDFHKTIEKMYPDIESRIKIDQQLKRFKKAERMFGMYFDKRQKATWCRNVRVREPDRQTRM</sequence>
<gene>
    <name evidence="2" type="ORF">TCM_008224</name>
</gene>
<dbReference type="PANTHER" id="PTHR32166">
    <property type="entry name" value="OSJNBA0013A04.12 PROTEIN"/>
    <property type="match status" value="1"/>
</dbReference>
<dbReference type="EMBL" id="CM001880">
    <property type="protein sequence ID" value="EOX99529.1"/>
    <property type="molecule type" value="Genomic_DNA"/>
</dbReference>
<accession>A0A061E3B4</accession>
<evidence type="ECO:0000313" key="3">
    <source>
        <dbReference type="Proteomes" id="UP000026915"/>
    </source>
</evidence>
<evidence type="ECO:0000313" key="2">
    <source>
        <dbReference type="EMBL" id="EOX99529.1"/>
    </source>
</evidence>
<dbReference type="STRING" id="3641.A0A061E3B4"/>
<dbReference type="Gramene" id="EOX99529">
    <property type="protein sequence ID" value="EOX99529"/>
    <property type="gene ID" value="TCM_008224"/>
</dbReference>
<dbReference type="Proteomes" id="UP000026915">
    <property type="component" value="Chromosome 2"/>
</dbReference>
<organism evidence="2 3">
    <name type="scientific">Theobroma cacao</name>
    <name type="common">Cacao</name>
    <name type="synonym">Cocoa</name>
    <dbReference type="NCBI Taxonomy" id="3641"/>
    <lineage>
        <taxon>Eukaryota</taxon>
        <taxon>Viridiplantae</taxon>
        <taxon>Streptophyta</taxon>
        <taxon>Embryophyta</taxon>
        <taxon>Tracheophyta</taxon>
        <taxon>Spermatophyta</taxon>
        <taxon>Magnoliopsida</taxon>
        <taxon>eudicotyledons</taxon>
        <taxon>Gunneridae</taxon>
        <taxon>Pentapetalae</taxon>
        <taxon>rosids</taxon>
        <taxon>malvids</taxon>
        <taxon>Malvales</taxon>
        <taxon>Malvaceae</taxon>
        <taxon>Byttnerioideae</taxon>
        <taxon>Theobroma</taxon>
    </lineage>
</organism>
<dbReference type="SUPFAM" id="SSF53098">
    <property type="entry name" value="Ribonuclease H-like"/>
    <property type="match status" value="1"/>
</dbReference>
<dbReference type="AlphaFoldDB" id="A0A061E3B4"/>
<proteinExistence type="predicted"/>
<dbReference type="InterPro" id="IPR007021">
    <property type="entry name" value="DUF659"/>
</dbReference>
<reference evidence="2 3" key="1">
    <citation type="journal article" date="2013" name="Genome Biol.">
        <title>The genome sequence of the most widely cultivated cacao type and its use to identify candidate genes regulating pod color.</title>
        <authorList>
            <person name="Motamayor J.C."/>
            <person name="Mockaitis K."/>
            <person name="Schmutz J."/>
            <person name="Haiminen N."/>
            <person name="Iii D.L."/>
            <person name="Cornejo O."/>
            <person name="Findley S.D."/>
            <person name="Zheng P."/>
            <person name="Utro F."/>
            <person name="Royaert S."/>
            <person name="Saski C."/>
            <person name="Jenkins J."/>
            <person name="Podicheti R."/>
            <person name="Zhao M."/>
            <person name="Scheffler B.E."/>
            <person name="Stack J.C."/>
            <person name="Feltus F.A."/>
            <person name="Mustiga G.M."/>
            <person name="Amores F."/>
            <person name="Phillips W."/>
            <person name="Marelli J.P."/>
            <person name="May G.D."/>
            <person name="Shapiro H."/>
            <person name="Ma J."/>
            <person name="Bustamante C.D."/>
            <person name="Schnell R.J."/>
            <person name="Main D."/>
            <person name="Gilbert D."/>
            <person name="Parida L."/>
            <person name="Kuhn D.N."/>
        </authorList>
    </citation>
    <scope>NUCLEOTIDE SEQUENCE [LARGE SCALE GENOMIC DNA]</scope>
    <source>
        <strain evidence="3">cv. Matina 1-6</strain>
    </source>
</reference>
<dbReference type="OMA" id="IFQRMIP"/>
<dbReference type="PANTHER" id="PTHR32166:SF122">
    <property type="entry name" value="OS09G0499600 PROTEIN"/>
    <property type="match status" value="1"/>
</dbReference>
<name>A0A061E3B4_THECC</name>